<feature type="transmembrane region" description="Helical" evidence="9">
    <location>
        <begin position="167"/>
        <end position="196"/>
    </location>
</feature>
<dbReference type="RefSeq" id="WP_174408524.1">
    <property type="nucleotide sequence ID" value="NZ_BLVP01000001.1"/>
</dbReference>
<comment type="subcellular location">
    <subcellularLocation>
        <location evidence="1 9">Cell membrane</location>
        <topology evidence="1 9">Multi-pass membrane protein</topology>
    </subcellularLocation>
</comment>
<dbReference type="CDD" id="cd06261">
    <property type="entry name" value="TM_PBP2"/>
    <property type="match status" value="1"/>
</dbReference>
<keyword evidence="8 9" id="KW-0472">Membrane</keyword>
<feature type="transmembrane region" description="Helical" evidence="9">
    <location>
        <begin position="361"/>
        <end position="381"/>
    </location>
</feature>
<dbReference type="InterPro" id="IPR024573">
    <property type="entry name" value="DUF3333"/>
</dbReference>
<dbReference type="Proteomes" id="UP000503820">
    <property type="component" value="Unassembled WGS sequence"/>
</dbReference>
<dbReference type="AlphaFoldDB" id="A0A7J0BQB3"/>
<name>A0A7J0BQB3_9BACT</name>
<feature type="transmembrane region" description="Helical" evidence="9">
    <location>
        <begin position="216"/>
        <end position="237"/>
    </location>
</feature>
<evidence type="ECO:0000256" key="1">
    <source>
        <dbReference type="ARBA" id="ARBA00004651"/>
    </source>
</evidence>
<dbReference type="PANTHER" id="PTHR43470">
    <property type="entry name" value="PHOSPHATE TRANSPORT SYSTEM PERMEASE PROTEIN PSTA-RELATED"/>
    <property type="match status" value="1"/>
</dbReference>
<evidence type="ECO:0000313" key="11">
    <source>
        <dbReference type="EMBL" id="GFM35859.1"/>
    </source>
</evidence>
<dbReference type="Gene3D" id="1.10.3720.10">
    <property type="entry name" value="MetI-like"/>
    <property type="match status" value="1"/>
</dbReference>
<dbReference type="Pfam" id="PF00528">
    <property type="entry name" value="BPD_transp_1"/>
    <property type="match status" value="1"/>
</dbReference>
<keyword evidence="5 9" id="KW-1003">Cell membrane</keyword>
<evidence type="ECO:0000313" key="12">
    <source>
        <dbReference type="Proteomes" id="UP000503820"/>
    </source>
</evidence>
<dbReference type="InterPro" id="IPR005672">
    <property type="entry name" value="Phosphate_PstA"/>
</dbReference>
<keyword evidence="7 9" id="KW-1133">Transmembrane helix</keyword>
<dbReference type="EMBL" id="BLVP01000001">
    <property type="protein sequence ID" value="GFM35859.1"/>
    <property type="molecule type" value="Genomic_DNA"/>
</dbReference>
<accession>A0A7J0BQB3</accession>
<gene>
    <name evidence="11" type="ORF">DSM19430T_05430</name>
</gene>
<dbReference type="PANTHER" id="PTHR43470:SF5">
    <property type="entry name" value="PHOSPHATE TRANSPORT SYSTEM PERMEASE PROTEIN PSTA"/>
    <property type="match status" value="1"/>
</dbReference>
<feature type="domain" description="ABC transmembrane type-1" evidence="10">
    <location>
        <begin position="171"/>
        <end position="377"/>
    </location>
</feature>
<keyword evidence="6 9" id="KW-0812">Transmembrane</keyword>
<protein>
    <recommendedName>
        <fullName evidence="3 9">Phosphate transport system permease protein PstA</fullName>
    </recommendedName>
</protein>
<evidence type="ECO:0000256" key="6">
    <source>
        <dbReference type="ARBA" id="ARBA00022692"/>
    </source>
</evidence>
<dbReference type="GO" id="GO:0035435">
    <property type="term" value="P:phosphate ion transmembrane transport"/>
    <property type="evidence" value="ECO:0007669"/>
    <property type="project" value="InterPro"/>
</dbReference>
<evidence type="ECO:0000256" key="4">
    <source>
        <dbReference type="ARBA" id="ARBA00022448"/>
    </source>
</evidence>
<dbReference type="PROSITE" id="PS50928">
    <property type="entry name" value="ABC_TM1"/>
    <property type="match status" value="1"/>
</dbReference>
<feature type="transmembrane region" description="Helical" evidence="9">
    <location>
        <begin position="318"/>
        <end position="341"/>
    </location>
</feature>
<evidence type="ECO:0000256" key="9">
    <source>
        <dbReference type="RuleBase" id="RU363043"/>
    </source>
</evidence>
<evidence type="ECO:0000256" key="3">
    <source>
        <dbReference type="ARBA" id="ARBA00016864"/>
    </source>
</evidence>
<dbReference type="InterPro" id="IPR000515">
    <property type="entry name" value="MetI-like"/>
</dbReference>
<keyword evidence="12" id="KW-1185">Reference proteome</keyword>
<reference evidence="11 12" key="1">
    <citation type="submission" date="2020-05" db="EMBL/GenBank/DDBJ databases">
        <title>Draft genome sequence of Desulfovibrio psychrotolerans JS1T.</title>
        <authorList>
            <person name="Ueno A."/>
            <person name="Tamazawa S."/>
            <person name="Tamamura S."/>
            <person name="Murakami T."/>
            <person name="Kiyama T."/>
            <person name="Inomata H."/>
            <person name="Amano Y."/>
            <person name="Miyakawa K."/>
            <person name="Tamaki H."/>
            <person name="Naganuma T."/>
            <person name="Kaneko K."/>
        </authorList>
    </citation>
    <scope>NUCLEOTIDE SEQUENCE [LARGE SCALE GENOMIC DNA]</scope>
    <source>
        <strain evidence="11 12">JS1</strain>
    </source>
</reference>
<comment type="caution">
    <text evidence="9">Lacks conserved residue(s) required for the propagation of feature annotation.</text>
</comment>
<dbReference type="GO" id="GO:0005315">
    <property type="term" value="F:phosphate transmembrane transporter activity"/>
    <property type="evidence" value="ECO:0007669"/>
    <property type="project" value="InterPro"/>
</dbReference>
<dbReference type="Pfam" id="PF11812">
    <property type="entry name" value="DUF3333"/>
    <property type="match status" value="1"/>
</dbReference>
<sequence length="389" mass="42632">MASTFGFDEKAMRARRHARERRFRAYAITAIALAGLFLVFFMVDISIKGASAFRQGELLITVNYSPEIYANPNMALDPEVAQIVSRSFIRLIPSMMDEDSTLSGTTRELWVLASADTDQYMKERPNRLKPRQQKLVDSMMQQGTAKLAFNTGFFTSGDSKLPELAGIFSAAVGSFYVLLLTLLFSFPVAVMCAIYLEEFAPDNRLTQIIEVNINNLAAIPSIIYGLLGLAIFINFMGVTRSSVLVGGLTLSLMTMPSIIISTRAAIRSIPPSIREAALALGATPLQVVWHHVLPLSLPGILTGTIIGLSRAMGETAPLLIVGMMAYIPDVATSFSSASTVLPAQIYTWASDSQRAFAERTAAGIMVLLVLLLSMNATAIWLRNKYERKW</sequence>
<evidence type="ECO:0000256" key="7">
    <source>
        <dbReference type="ARBA" id="ARBA00022989"/>
    </source>
</evidence>
<evidence type="ECO:0000259" key="10">
    <source>
        <dbReference type="PROSITE" id="PS50928"/>
    </source>
</evidence>
<dbReference type="SUPFAM" id="SSF161098">
    <property type="entry name" value="MetI-like"/>
    <property type="match status" value="1"/>
</dbReference>
<evidence type="ECO:0000256" key="5">
    <source>
        <dbReference type="ARBA" id="ARBA00022475"/>
    </source>
</evidence>
<dbReference type="InterPro" id="IPR035906">
    <property type="entry name" value="MetI-like_sf"/>
</dbReference>
<feature type="transmembrane region" description="Helical" evidence="9">
    <location>
        <begin position="23"/>
        <end position="43"/>
    </location>
</feature>
<evidence type="ECO:0000256" key="2">
    <source>
        <dbReference type="ARBA" id="ARBA00007069"/>
    </source>
</evidence>
<comment type="caution">
    <text evidence="11">The sequence shown here is derived from an EMBL/GenBank/DDBJ whole genome shotgun (WGS) entry which is preliminary data.</text>
</comment>
<organism evidence="11 12">
    <name type="scientific">Desulfovibrio psychrotolerans</name>
    <dbReference type="NCBI Taxonomy" id="415242"/>
    <lineage>
        <taxon>Bacteria</taxon>
        <taxon>Pseudomonadati</taxon>
        <taxon>Thermodesulfobacteriota</taxon>
        <taxon>Desulfovibrionia</taxon>
        <taxon>Desulfovibrionales</taxon>
        <taxon>Desulfovibrionaceae</taxon>
        <taxon>Desulfovibrio</taxon>
    </lineage>
</organism>
<keyword evidence="4" id="KW-0813">Transport</keyword>
<dbReference type="NCBIfam" id="TIGR00974">
    <property type="entry name" value="3a0107s02c"/>
    <property type="match status" value="1"/>
</dbReference>
<proteinExistence type="inferred from homology"/>
<comment type="similarity">
    <text evidence="2 9">Belongs to the binding-protein-dependent transport system permease family. CysTW subfamily.</text>
</comment>
<evidence type="ECO:0000256" key="8">
    <source>
        <dbReference type="ARBA" id="ARBA00023136"/>
    </source>
</evidence>
<dbReference type="GO" id="GO:0005886">
    <property type="term" value="C:plasma membrane"/>
    <property type="evidence" value="ECO:0007669"/>
    <property type="project" value="UniProtKB-SubCell"/>
</dbReference>